<evidence type="ECO:0000313" key="2">
    <source>
        <dbReference type="Proteomes" id="UP000789375"/>
    </source>
</evidence>
<evidence type="ECO:0000313" key="1">
    <source>
        <dbReference type="EMBL" id="CAG8664568.1"/>
    </source>
</evidence>
<reference evidence="1" key="1">
    <citation type="submission" date="2021-06" db="EMBL/GenBank/DDBJ databases">
        <authorList>
            <person name="Kallberg Y."/>
            <person name="Tangrot J."/>
            <person name="Rosling A."/>
        </authorList>
    </citation>
    <scope>NUCLEOTIDE SEQUENCE</scope>
    <source>
        <strain evidence="1">87-6 pot B 2015</strain>
    </source>
</reference>
<proteinExistence type="predicted"/>
<protein>
    <submittedName>
        <fullName evidence="1">9826_t:CDS:1</fullName>
    </submittedName>
</protein>
<gene>
    <name evidence="1" type="ORF">FMOSSE_LOCUS12104</name>
</gene>
<comment type="caution">
    <text evidence="1">The sequence shown here is derived from an EMBL/GenBank/DDBJ whole genome shotgun (WGS) entry which is preliminary data.</text>
</comment>
<name>A0A9N9E6J3_FUNMO</name>
<sequence length="117" mass="13039">MEARSSNFRSTESISLVKSLPASLNDIRLIIVLASANNECKLYNYDIDGNLKTKSQLEVIKFWTVAYPLDIIGLSHQSYIESLSIGRNKNLSQCVTSMILQTAPPEMELWNGSTIDA</sequence>
<organism evidence="1 2">
    <name type="scientific">Funneliformis mosseae</name>
    <name type="common">Endomycorrhizal fungus</name>
    <name type="synonym">Glomus mosseae</name>
    <dbReference type="NCBI Taxonomy" id="27381"/>
    <lineage>
        <taxon>Eukaryota</taxon>
        <taxon>Fungi</taxon>
        <taxon>Fungi incertae sedis</taxon>
        <taxon>Mucoromycota</taxon>
        <taxon>Glomeromycotina</taxon>
        <taxon>Glomeromycetes</taxon>
        <taxon>Glomerales</taxon>
        <taxon>Glomeraceae</taxon>
        <taxon>Funneliformis</taxon>
    </lineage>
</organism>
<dbReference type="Proteomes" id="UP000789375">
    <property type="component" value="Unassembled WGS sequence"/>
</dbReference>
<accession>A0A9N9E6J3</accession>
<keyword evidence="2" id="KW-1185">Reference proteome</keyword>
<dbReference type="EMBL" id="CAJVPP010005409">
    <property type="protein sequence ID" value="CAG8664568.1"/>
    <property type="molecule type" value="Genomic_DNA"/>
</dbReference>
<dbReference type="AlphaFoldDB" id="A0A9N9E6J3"/>